<dbReference type="Pfam" id="PF00443">
    <property type="entry name" value="UCH"/>
    <property type="match status" value="1"/>
</dbReference>
<reference evidence="3" key="2">
    <citation type="submission" date="2013-04" db="UniProtKB">
        <authorList>
            <consortium name="EnsemblPlants"/>
        </authorList>
    </citation>
    <scope>IDENTIFICATION</scope>
</reference>
<dbReference type="Pfam" id="PF04780">
    <property type="entry name" value="DUF629"/>
    <property type="match status" value="1"/>
</dbReference>
<keyword evidence="4" id="KW-1185">Reference proteome</keyword>
<feature type="region of interest" description="Disordered" evidence="1">
    <location>
        <begin position="1359"/>
        <end position="1383"/>
    </location>
</feature>
<feature type="compositionally biased region" description="Basic and acidic residues" evidence="1">
    <location>
        <begin position="1292"/>
        <end position="1322"/>
    </location>
</feature>
<feature type="region of interest" description="Disordered" evidence="1">
    <location>
        <begin position="1"/>
        <end position="28"/>
    </location>
</feature>
<dbReference type="Proteomes" id="UP000006038">
    <property type="component" value="Chromosome 6"/>
</dbReference>
<evidence type="ECO:0000313" key="4">
    <source>
        <dbReference type="Proteomes" id="UP000006038"/>
    </source>
</evidence>
<dbReference type="InterPro" id="IPR028889">
    <property type="entry name" value="USP"/>
</dbReference>
<dbReference type="GO" id="GO:0016579">
    <property type="term" value="P:protein deubiquitination"/>
    <property type="evidence" value="ECO:0007669"/>
    <property type="project" value="InterPro"/>
</dbReference>
<dbReference type="PANTHER" id="PTHR34465">
    <property type="entry name" value="CARBOXYL-TERMINAL HYDROLASE-LIKE PROTEIN, PUTATIVE (DUF627 AND DUF629)-RELATED"/>
    <property type="match status" value="1"/>
</dbReference>
<feature type="domain" description="USP" evidence="2">
    <location>
        <begin position="649"/>
        <end position="967"/>
    </location>
</feature>
<evidence type="ECO:0000313" key="3">
    <source>
        <dbReference type="EnsemblPlants" id="OB06G32630.1"/>
    </source>
</evidence>
<sequence length="1383" mass="157217">MGRRRAQQQRKEAEAEAAARGGGGERRLREASALRKEAVAAYKMYLEGRHDEAIARAEELATKNPESVPMVHLAAGLHNNACSRAVASGGFDCQCKVTAMHIARARDFYMQAKLLAPNCIQIATGLAMALLFSDKDYEPDREIKRAIEIISPTDPAETNVAFDLEITGSLSTAMDRLAKAREDARILHDQIMHHMFTKSIPDAVVYVLDIYNREGAAKANEEAKKLAARYDYSARAHLTRAYISLQFARCLDPNIDKKMFLNRVLDILNNVVYKFRESLEIAMFRAKLCFVLEMYYAVEAECDRVFLMENPTDPGEEDVPPGSIPGDKPGDRKSFISRELQRLLQKLVLATRDYWCSLTVEKQESFRVVGLKSLHQHFVDVYEHFPEAAKTISDALNFVKKNRSWRFWICPYCVGKKFLGIDSLVQHMRNKHPEGNFWPKLLSVLDPRSVSDTPEDDYLLDNVTISQDSEEQYVFRFKRMDDIFKFLFLRASNKTDEEKQLPEVREEKCRKAGFILDKIKLNLKNVSTDNLSTELKEACVEIRAMWHSFLDISLLDYGVVISPFAISFISDRLLECMTEDKRAANNSIDGAVIDAVFPFVDVLPDIDEIFPNVEDVPDSNDADTSTTVTYGQSTEEMESATRYQCFDVFNKENTDKDLFILYLIIQSLWNLRCFRDEFLRAPPARILHINENCCIADLICRIFFAWEKNEHNQVNVLLTSVKANLCKIADGNMFEKAGKTFASEVLATILQGLHMSETPLHFDFNSEIEDLEVRPVSCKDCICRTHNLFGISFHVQMSCMCGKCFDEKEHTAIFYRLDADCPQTTEIKSFADLPVIYEQLCFEDNCEHCGSLKNVDVSPSSTSHCFIIGLDWFGDCENKVQLSEVMVGIAHPLDIKLLCKGVHSAANYSLASMITYADGHYICFVRDQHKWLICDADTVVAEDSWEQLLEHFKDCRLQPEVLFFEVNLVNQFQLQAGKTFASEVLATILQGLHMSETPLHFDFNSEIEDLEVRPVSCKDCICRTHNLFGISFHVQMSCMCGKCFDEKEHTAIFYRLDADCPQTTEIKSFADLPVIYEQLCFEDNCEHCGSLKNVDVSPSSTSHCFIIGLDWFGDCENKVQLSEVMVGIAHPLDIKLLCKGVHSAANYSLASMHFGEYLQVNNVPVGGLIRPKTILTSNIGKFYENKMHRNQQPLIENVCAGGIIRPKTMPVSNIWEVSRKITYADGHYICFVRDQHKWLICDADTVVPCRLLDSDLLSNSELLTLYRLKIPGSSCLNTSKTAGSNLKFSSSSEERMGEERPVPRRESPWGLPEGDKREPKAHRCNDRAEDVVQACFEGNPFKTVPGPFKLFWQCMRSKPGEEPTEPYTYLQLDPPKRAEVKLE</sequence>
<feature type="compositionally biased region" description="Basic and acidic residues" evidence="1">
    <location>
        <begin position="1374"/>
        <end position="1383"/>
    </location>
</feature>
<evidence type="ECO:0000256" key="1">
    <source>
        <dbReference type="SAM" id="MobiDB-lite"/>
    </source>
</evidence>
<dbReference type="GO" id="GO:0004843">
    <property type="term" value="F:cysteine-type deubiquitinase activity"/>
    <property type="evidence" value="ECO:0007669"/>
    <property type="project" value="InterPro"/>
</dbReference>
<dbReference type="CDD" id="cd02257">
    <property type="entry name" value="Peptidase_C19"/>
    <property type="match status" value="1"/>
</dbReference>
<dbReference type="eggNOG" id="KOG1887">
    <property type="taxonomic scope" value="Eukaryota"/>
</dbReference>
<evidence type="ECO:0000259" key="2">
    <source>
        <dbReference type="PROSITE" id="PS50235"/>
    </source>
</evidence>
<reference evidence="3" key="1">
    <citation type="journal article" date="2013" name="Nat. Commun.">
        <title>Whole-genome sequencing of Oryza brachyantha reveals mechanisms underlying Oryza genome evolution.</title>
        <authorList>
            <person name="Chen J."/>
            <person name="Huang Q."/>
            <person name="Gao D."/>
            <person name="Wang J."/>
            <person name="Lang Y."/>
            <person name="Liu T."/>
            <person name="Li B."/>
            <person name="Bai Z."/>
            <person name="Luis Goicoechea J."/>
            <person name="Liang C."/>
            <person name="Chen C."/>
            <person name="Zhang W."/>
            <person name="Sun S."/>
            <person name="Liao Y."/>
            <person name="Zhang X."/>
            <person name="Yang L."/>
            <person name="Song C."/>
            <person name="Wang M."/>
            <person name="Shi J."/>
            <person name="Liu G."/>
            <person name="Liu J."/>
            <person name="Zhou H."/>
            <person name="Zhou W."/>
            <person name="Yu Q."/>
            <person name="An N."/>
            <person name="Chen Y."/>
            <person name="Cai Q."/>
            <person name="Wang B."/>
            <person name="Liu B."/>
            <person name="Min J."/>
            <person name="Huang Y."/>
            <person name="Wu H."/>
            <person name="Li Z."/>
            <person name="Zhang Y."/>
            <person name="Yin Y."/>
            <person name="Song W."/>
            <person name="Jiang J."/>
            <person name="Jackson S.A."/>
            <person name="Wing R.A."/>
            <person name="Wang J."/>
            <person name="Chen M."/>
        </authorList>
    </citation>
    <scope>NUCLEOTIDE SEQUENCE [LARGE SCALE GENOMIC DNA]</scope>
    <source>
        <strain evidence="3">cv. IRGC 101232</strain>
    </source>
</reference>
<proteinExistence type="predicted"/>
<dbReference type="PANTHER" id="PTHR34465:SF3">
    <property type="entry name" value="OS09G0547900 PROTEIN"/>
    <property type="match status" value="1"/>
</dbReference>
<dbReference type="InterPro" id="IPR038765">
    <property type="entry name" value="Papain-like_cys_pep_sf"/>
</dbReference>
<name>J3MGW9_ORYBR</name>
<dbReference type="PROSITE" id="PS50235">
    <property type="entry name" value="USP_3"/>
    <property type="match status" value="1"/>
</dbReference>
<dbReference type="SUPFAM" id="SSF54001">
    <property type="entry name" value="Cysteine proteinases"/>
    <property type="match status" value="1"/>
</dbReference>
<dbReference type="OMA" id="DEKEHTA"/>
<accession>J3MGW9</accession>
<protein>
    <recommendedName>
        <fullName evidence="2">USP domain-containing protein</fullName>
    </recommendedName>
</protein>
<dbReference type="Gramene" id="OB06G32630.1">
    <property type="protein sequence ID" value="OB06G32630.1"/>
    <property type="gene ID" value="OB06G32630"/>
</dbReference>
<dbReference type="Gene3D" id="3.90.70.10">
    <property type="entry name" value="Cysteine proteinases"/>
    <property type="match status" value="2"/>
</dbReference>
<feature type="region of interest" description="Disordered" evidence="1">
    <location>
        <begin position="1282"/>
        <end position="1322"/>
    </location>
</feature>
<dbReference type="HOGENOM" id="CLU_005362_0_0_1"/>
<dbReference type="EnsemblPlants" id="OB06G32630.1">
    <property type="protein sequence ID" value="OB06G32630.1"/>
    <property type="gene ID" value="OB06G32630"/>
</dbReference>
<dbReference type="InterPro" id="IPR001394">
    <property type="entry name" value="Peptidase_C19_UCH"/>
</dbReference>
<dbReference type="InterPro" id="IPR006865">
    <property type="entry name" value="DUF629"/>
</dbReference>
<organism evidence="3">
    <name type="scientific">Oryza brachyantha</name>
    <name type="common">malo sina</name>
    <dbReference type="NCBI Taxonomy" id="4533"/>
    <lineage>
        <taxon>Eukaryota</taxon>
        <taxon>Viridiplantae</taxon>
        <taxon>Streptophyta</taxon>
        <taxon>Embryophyta</taxon>
        <taxon>Tracheophyta</taxon>
        <taxon>Spermatophyta</taxon>
        <taxon>Magnoliopsida</taxon>
        <taxon>Liliopsida</taxon>
        <taxon>Poales</taxon>
        <taxon>Poaceae</taxon>
        <taxon>BOP clade</taxon>
        <taxon>Oryzoideae</taxon>
        <taxon>Oryzeae</taxon>
        <taxon>Oryzinae</taxon>
        <taxon>Oryza</taxon>
    </lineage>
</organism>